<dbReference type="Pfam" id="PF00528">
    <property type="entry name" value="BPD_transp_1"/>
    <property type="match status" value="1"/>
</dbReference>
<dbReference type="SUPFAM" id="SSF161098">
    <property type="entry name" value="MetI-like"/>
    <property type="match status" value="1"/>
</dbReference>
<evidence type="ECO:0000256" key="5">
    <source>
        <dbReference type="ARBA" id="ARBA00022989"/>
    </source>
</evidence>
<sequence>MLRFLARRLATMVLTALCLTFIVFWLTNLPPNLEKVAKSEAGSRISDAEVASWLQKYGYDRPVLLRYGEWLGVVPAHVAQGPDGPVGRCLPRGTDPATAPSFCGILQGGWGFSNVFKEPVGGIVAKRLGLTGWLMFAVMAVMVPAALLIGVLSGMREGSKLDRALSSASIVTTATPEYVSGVILVTLFASSVTGLKWFKGTATGAMEDITFENFFLPVMTIALYGIGYIARMTRASMAEVMTQQYIRTARLKGVRFRDVVIRHALRNALIAPFTVIMLQFPWLLNGVVIVETLFNYKGFGWTLVQAAGNNDIDLLLGCSIVAVIVVLVTQLISDLGYALLNPRIRLS</sequence>
<feature type="transmembrane region" description="Helical" evidence="7">
    <location>
        <begin position="164"/>
        <end position="189"/>
    </location>
</feature>
<feature type="transmembrane region" description="Helical" evidence="7">
    <location>
        <begin position="209"/>
        <end position="230"/>
    </location>
</feature>
<dbReference type="InterPro" id="IPR045621">
    <property type="entry name" value="BPD_transp_1_N"/>
</dbReference>
<dbReference type="GO" id="GO:0005886">
    <property type="term" value="C:plasma membrane"/>
    <property type="evidence" value="ECO:0007669"/>
    <property type="project" value="UniProtKB-SubCell"/>
</dbReference>
<keyword evidence="3" id="KW-1003">Cell membrane</keyword>
<proteinExistence type="inferred from homology"/>
<accession>A0A1H8C5C7</accession>
<feature type="transmembrane region" description="Helical" evidence="7">
    <location>
        <begin position="314"/>
        <end position="340"/>
    </location>
</feature>
<keyword evidence="6 7" id="KW-0472">Membrane</keyword>
<keyword evidence="2 7" id="KW-0813">Transport</keyword>
<evidence type="ECO:0000313" key="10">
    <source>
        <dbReference type="Proteomes" id="UP000198761"/>
    </source>
</evidence>
<feature type="transmembrane region" description="Helical" evidence="7">
    <location>
        <begin position="133"/>
        <end position="152"/>
    </location>
</feature>
<dbReference type="AlphaFoldDB" id="A0A1H8C5C7"/>
<protein>
    <submittedName>
        <fullName evidence="9">Peptide/nickel transport system permease protein</fullName>
    </submittedName>
</protein>
<dbReference type="PANTHER" id="PTHR30465:SF0">
    <property type="entry name" value="OLIGOPEPTIDE TRANSPORT SYSTEM PERMEASE PROTEIN APPB"/>
    <property type="match status" value="1"/>
</dbReference>
<dbReference type="PROSITE" id="PS50928">
    <property type="entry name" value="ABC_TM1"/>
    <property type="match status" value="1"/>
</dbReference>
<dbReference type="OrthoDB" id="9807402at2"/>
<dbReference type="EMBL" id="FOCE01000002">
    <property type="protein sequence ID" value="SEM90172.1"/>
    <property type="molecule type" value="Genomic_DNA"/>
</dbReference>
<dbReference type="GO" id="GO:0055085">
    <property type="term" value="P:transmembrane transport"/>
    <property type="evidence" value="ECO:0007669"/>
    <property type="project" value="InterPro"/>
</dbReference>
<dbReference type="RefSeq" id="WP_091298303.1">
    <property type="nucleotide sequence ID" value="NZ_FOCE01000002.1"/>
</dbReference>
<dbReference type="CDD" id="cd06261">
    <property type="entry name" value="TM_PBP2"/>
    <property type="match status" value="1"/>
</dbReference>
<evidence type="ECO:0000256" key="3">
    <source>
        <dbReference type="ARBA" id="ARBA00022475"/>
    </source>
</evidence>
<name>A0A1H8C5C7_9RHOB</name>
<dbReference type="PANTHER" id="PTHR30465">
    <property type="entry name" value="INNER MEMBRANE ABC TRANSPORTER"/>
    <property type="match status" value="1"/>
</dbReference>
<keyword evidence="5 7" id="KW-1133">Transmembrane helix</keyword>
<dbReference type="Proteomes" id="UP000198761">
    <property type="component" value="Unassembled WGS sequence"/>
</dbReference>
<reference evidence="9 10" key="1">
    <citation type="submission" date="2016-10" db="EMBL/GenBank/DDBJ databases">
        <authorList>
            <person name="de Groot N.N."/>
        </authorList>
    </citation>
    <scope>NUCLEOTIDE SEQUENCE [LARGE SCALE GENOMIC DNA]</scope>
    <source>
        <strain evidence="9 10">DSM 3857</strain>
    </source>
</reference>
<comment type="similarity">
    <text evidence="7">Belongs to the binding-protein-dependent transport system permease family.</text>
</comment>
<evidence type="ECO:0000256" key="6">
    <source>
        <dbReference type="ARBA" id="ARBA00023136"/>
    </source>
</evidence>
<dbReference type="InterPro" id="IPR000515">
    <property type="entry name" value="MetI-like"/>
</dbReference>
<feature type="transmembrane region" description="Helical" evidence="7">
    <location>
        <begin position="269"/>
        <end position="294"/>
    </location>
</feature>
<feature type="transmembrane region" description="Helical" evidence="7">
    <location>
        <begin position="9"/>
        <end position="27"/>
    </location>
</feature>
<feature type="domain" description="ABC transmembrane type-1" evidence="8">
    <location>
        <begin position="128"/>
        <end position="333"/>
    </location>
</feature>
<dbReference type="Gene3D" id="1.10.3720.10">
    <property type="entry name" value="MetI-like"/>
    <property type="match status" value="1"/>
</dbReference>
<evidence type="ECO:0000313" key="9">
    <source>
        <dbReference type="EMBL" id="SEM90172.1"/>
    </source>
</evidence>
<evidence type="ECO:0000259" key="8">
    <source>
        <dbReference type="PROSITE" id="PS50928"/>
    </source>
</evidence>
<dbReference type="InterPro" id="IPR035906">
    <property type="entry name" value="MetI-like_sf"/>
</dbReference>
<gene>
    <name evidence="9" type="ORF">SAMN04488103_102392</name>
</gene>
<evidence type="ECO:0000256" key="2">
    <source>
        <dbReference type="ARBA" id="ARBA00022448"/>
    </source>
</evidence>
<dbReference type="STRING" id="933059.SAMN04488103_102392"/>
<evidence type="ECO:0000256" key="4">
    <source>
        <dbReference type="ARBA" id="ARBA00022692"/>
    </source>
</evidence>
<comment type="subcellular location">
    <subcellularLocation>
        <location evidence="1 7">Cell membrane</location>
        <topology evidence="1 7">Multi-pass membrane protein</topology>
    </subcellularLocation>
</comment>
<dbReference type="Pfam" id="PF19300">
    <property type="entry name" value="BPD_transp_1_N"/>
    <property type="match status" value="1"/>
</dbReference>
<keyword evidence="10" id="KW-1185">Reference proteome</keyword>
<evidence type="ECO:0000256" key="1">
    <source>
        <dbReference type="ARBA" id="ARBA00004651"/>
    </source>
</evidence>
<organism evidence="9 10">
    <name type="scientific">Gemmobacter aquatilis</name>
    <dbReference type="NCBI Taxonomy" id="933059"/>
    <lineage>
        <taxon>Bacteria</taxon>
        <taxon>Pseudomonadati</taxon>
        <taxon>Pseudomonadota</taxon>
        <taxon>Alphaproteobacteria</taxon>
        <taxon>Rhodobacterales</taxon>
        <taxon>Paracoccaceae</taxon>
        <taxon>Gemmobacter</taxon>
    </lineage>
</organism>
<keyword evidence="4 7" id="KW-0812">Transmembrane</keyword>
<evidence type="ECO:0000256" key="7">
    <source>
        <dbReference type="RuleBase" id="RU363032"/>
    </source>
</evidence>